<feature type="transmembrane region" description="Helical" evidence="1">
    <location>
        <begin position="368"/>
        <end position="390"/>
    </location>
</feature>
<accession>A0A347ZSS0</accession>
<reference evidence="2 3" key="1">
    <citation type="submission" date="2018-08" db="EMBL/GenBank/DDBJ databases">
        <title>Genomic Encyclopedia of Type Strains, Phase IV (KMG-IV): sequencing the most valuable type-strain genomes for metagenomic binning, comparative biology and taxonomic classification.</title>
        <authorList>
            <person name="Goeker M."/>
        </authorList>
    </citation>
    <scope>NUCLEOTIDE SEQUENCE [LARGE SCALE GENOMIC DNA]</scope>
    <source>
        <strain evidence="2 3">DSM 23923</strain>
    </source>
</reference>
<protein>
    <recommendedName>
        <fullName evidence="4">Glycosyltransferase RgtA/B/C/D-like domain-containing protein</fullName>
    </recommendedName>
</protein>
<keyword evidence="1" id="KW-1133">Transmembrane helix</keyword>
<organism evidence="2 3">
    <name type="scientific">Pelolinea submarina</name>
    <dbReference type="NCBI Taxonomy" id="913107"/>
    <lineage>
        <taxon>Bacteria</taxon>
        <taxon>Bacillati</taxon>
        <taxon>Chloroflexota</taxon>
        <taxon>Anaerolineae</taxon>
        <taxon>Anaerolineales</taxon>
        <taxon>Anaerolineaceae</taxon>
        <taxon>Pelolinea</taxon>
    </lineage>
</organism>
<feature type="transmembrane region" description="Helical" evidence="1">
    <location>
        <begin position="79"/>
        <end position="99"/>
    </location>
</feature>
<feature type="transmembrane region" description="Helical" evidence="1">
    <location>
        <begin position="252"/>
        <end position="271"/>
    </location>
</feature>
<sequence length="570" mass="63440">MENNQTLPKLQMKHLVYLGIFLLALGLRLFAAGRLAITQPEADILLRLTRDGIASSSRGSLLYQLLTLPLMDLFGSGRLVVRLWLIFAGALLTLTPLLFEDWIGERPALILSTLFALDPFGSAASLQLNSSLLTFCTLLVSLGLFHRGKYFSGVLVFLAFMFSGRAVLYPLGLGLIFALVLYLQEETTSIKKLFLAIRQSIRENIRTILIVLAGLVLVLFLLQIPLSDSLNDIFAMFANWGQPYALGNSPQLFPIALVSYVPLGILCLFFPTHSAEGRKHFPYLILISLLALILVTVNPGHQVLDLVWVSSLLWVIAAINLSALADQLKAYLSSVKIKIYTLIVVCLLVSLSLTVVMLIYQIQYGLDLVGNLLSTISLLAMIAMVVLFMAYNDTVPLALTALRCGLILVFLVFQIAFSWRSLGLNGNPAGEILWDGYFEGAQTVEDIIWNANLDRTGSGLDMSVGFINPSNSAVEWEISQKFKVEELESVTTDQHLAVLITDSRDGLNSGSADGYYGQDFNASSYPLWIWQPVKSLSDMDYWFWLIFRQGQMMRETNFVWVNKTLFTNTF</sequence>
<evidence type="ECO:0000256" key="1">
    <source>
        <dbReference type="SAM" id="Phobius"/>
    </source>
</evidence>
<feature type="transmembrane region" description="Helical" evidence="1">
    <location>
        <begin position="15"/>
        <end position="37"/>
    </location>
</feature>
<feature type="transmembrane region" description="Helical" evidence="1">
    <location>
        <begin position="204"/>
        <end position="226"/>
    </location>
</feature>
<feature type="transmembrane region" description="Helical" evidence="1">
    <location>
        <begin position="337"/>
        <end position="362"/>
    </location>
</feature>
<keyword evidence="1" id="KW-0472">Membrane</keyword>
<proteinExistence type="predicted"/>
<dbReference type="RefSeq" id="WP_116224220.1">
    <property type="nucleotide sequence ID" value="NZ_AP018437.1"/>
</dbReference>
<evidence type="ECO:0000313" key="3">
    <source>
        <dbReference type="Proteomes" id="UP000256388"/>
    </source>
</evidence>
<keyword evidence="3" id="KW-1185">Reference proteome</keyword>
<dbReference type="AlphaFoldDB" id="A0A347ZSS0"/>
<dbReference type="EMBL" id="QUMS01000001">
    <property type="protein sequence ID" value="REG11076.1"/>
    <property type="molecule type" value="Genomic_DNA"/>
</dbReference>
<keyword evidence="1" id="KW-0812">Transmembrane</keyword>
<evidence type="ECO:0008006" key="4">
    <source>
        <dbReference type="Google" id="ProtNLM"/>
    </source>
</evidence>
<name>A0A347ZSS0_9CHLR</name>
<dbReference type="Proteomes" id="UP000256388">
    <property type="component" value="Unassembled WGS sequence"/>
</dbReference>
<feature type="transmembrane region" description="Helical" evidence="1">
    <location>
        <begin position="397"/>
        <end position="419"/>
    </location>
</feature>
<feature type="transmembrane region" description="Helical" evidence="1">
    <location>
        <begin position="306"/>
        <end position="325"/>
    </location>
</feature>
<feature type="transmembrane region" description="Helical" evidence="1">
    <location>
        <begin position="150"/>
        <end position="183"/>
    </location>
</feature>
<feature type="transmembrane region" description="Helical" evidence="1">
    <location>
        <begin position="283"/>
        <end position="300"/>
    </location>
</feature>
<evidence type="ECO:0000313" key="2">
    <source>
        <dbReference type="EMBL" id="REG11076.1"/>
    </source>
</evidence>
<gene>
    <name evidence="2" type="ORF">DFR64_0949</name>
</gene>
<comment type="caution">
    <text evidence="2">The sequence shown here is derived from an EMBL/GenBank/DDBJ whole genome shotgun (WGS) entry which is preliminary data.</text>
</comment>